<feature type="coiled-coil region" evidence="1">
    <location>
        <begin position="322"/>
        <end position="349"/>
    </location>
</feature>
<dbReference type="OrthoDB" id="5512730at2"/>
<feature type="compositionally biased region" description="Basic and acidic residues" evidence="2">
    <location>
        <begin position="213"/>
        <end position="233"/>
    </location>
</feature>
<dbReference type="AlphaFoldDB" id="A0A250IFS1"/>
<keyword evidence="5" id="KW-1185">Reference proteome</keyword>
<reference evidence="4 5" key="1">
    <citation type="submission" date="2017-06" db="EMBL/GenBank/DDBJ databases">
        <authorList>
            <person name="Kim H.J."/>
            <person name="Triplett B.A."/>
        </authorList>
    </citation>
    <scope>NUCLEOTIDE SEQUENCE [LARGE SCALE GENOMIC DNA]</scope>
    <source>
        <strain evidence="4 5">DSM 14713</strain>
    </source>
</reference>
<keyword evidence="3" id="KW-0472">Membrane</keyword>
<feature type="region of interest" description="Disordered" evidence="2">
    <location>
        <begin position="210"/>
        <end position="233"/>
    </location>
</feature>
<sequence length="418" mass="48409">MAPTHPPPPDSPLQKHLRRMMEALAEGHKHHARWMEQWERYEARERERWARASRRDWEAKAEQRARDWEEKAERQARDFEAWAEQRAGDVERWVQHQAHGVEQWARRNAPKVEKWADRVERKQRRKELRRERREARRERERVRKERLREAARANPFQGWVFAMAALVMLGMAVFSPHWWLIFVALGLGSSAAGILGRARERERAWLEASAPREALESGEGSRHEAPHEVPREAEDPRGARVDALCDKLLAELRAGPAILRDVVHQPEQTVEGLRKSCHELARRERELRALSPPEEERRLEEERARLSARVASEGDAVVKERLENALRLLDEQRRQRAELATSASRLEAEHMRLYYTLESLYTQVLRVRSADAANVDVAGAGLRQSVEQLGLEMEAVASAVEEVNSDGAGPSRSRVPTR</sequence>
<evidence type="ECO:0000313" key="5">
    <source>
        <dbReference type="Proteomes" id="UP000217289"/>
    </source>
</evidence>
<feature type="transmembrane region" description="Helical" evidence="3">
    <location>
        <begin position="153"/>
        <end position="172"/>
    </location>
</feature>
<gene>
    <name evidence="4" type="ORF">MEBOL_004076</name>
</gene>
<feature type="coiled-coil region" evidence="1">
    <location>
        <begin position="118"/>
        <end position="152"/>
    </location>
</feature>
<dbReference type="KEGG" id="mbd:MEBOL_004076"/>
<dbReference type="RefSeq" id="WP_095979050.1">
    <property type="nucleotide sequence ID" value="NZ_CP022163.1"/>
</dbReference>
<accession>A0A250IFS1</accession>
<protein>
    <submittedName>
        <fullName evidence="4">Uncharacterized protein</fullName>
    </submittedName>
</protein>
<dbReference type="EMBL" id="CP022163">
    <property type="protein sequence ID" value="ATB30615.1"/>
    <property type="molecule type" value="Genomic_DNA"/>
</dbReference>
<evidence type="ECO:0000313" key="4">
    <source>
        <dbReference type="EMBL" id="ATB30615.1"/>
    </source>
</evidence>
<keyword evidence="3" id="KW-1133">Transmembrane helix</keyword>
<organism evidence="4 5">
    <name type="scientific">Melittangium boletus DSM 14713</name>
    <dbReference type="NCBI Taxonomy" id="1294270"/>
    <lineage>
        <taxon>Bacteria</taxon>
        <taxon>Pseudomonadati</taxon>
        <taxon>Myxococcota</taxon>
        <taxon>Myxococcia</taxon>
        <taxon>Myxococcales</taxon>
        <taxon>Cystobacterineae</taxon>
        <taxon>Archangiaceae</taxon>
        <taxon>Melittangium</taxon>
    </lineage>
</organism>
<dbReference type="Proteomes" id="UP000217289">
    <property type="component" value="Chromosome"/>
</dbReference>
<proteinExistence type="predicted"/>
<keyword evidence="3" id="KW-0812">Transmembrane</keyword>
<evidence type="ECO:0000256" key="3">
    <source>
        <dbReference type="SAM" id="Phobius"/>
    </source>
</evidence>
<evidence type="ECO:0000256" key="2">
    <source>
        <dbReference type="SAM" id="MobiDB-lite"/>
    </source>
</evidence>
<evidence type="ECO:0000256" key="1">
    <source>
        <dbReference type="SAM" id="Coils"/>
    </source>
</evidence>
<keyword evidence="1" id="KW-0175">Coiled coil</keyword>
<name>A0A250IFS1_9BACT</name>